<reference evidence="2 3" key="1">
    <citation type="submission" date="2015-12" db="EMBL/GenBank/DDBJ databases">
        <title>Diversity of Burkholderia near neighbor genomes.</title>
        <authorList>
            <person name="Sahl J."/>
            <person name="Wagner D."/>
            <person name="Keim P."/>
        </authorList>
    </citation>
    <scope>NUCLEOTIDE SEQUENCE [LARGE SCALE GENOMIC DNA]</scope>
    <source>
        <strain evidence="2 3">BDU8</strain>
    </source>
</reference>
<gene>
    <name evidence="2" type="ORF">WS71_13175</name>
</gene>
<feature type="transmembrane region" description="Helical" evidence="1">
    <location>
        <begin position="18"/>
        <end position="40"/>
    </location>
</feature>
<evidence type="ECO:0000313" key="2">
    <source>
        <dbReference type="EMBL" id="AOJ08407.1"/>
    </source>
</evidence>
<protein>
    <submittedName>
        <fullName evidence="2">Uncharacterized protein</fullName>
    </submittedName>
</protein>
<dbReference type="RefSeq" id="WP_066488956.1">
    <property type="nucleotide sequence ID" value="NZ_CP013389.1"/>
</dbReference>
<keyword evidence="1" id="KW-0472">Membrane</keyword>
<keyword evidence="1" id="KW-0812">Transmembrane</keyword>
<dbReference type="EMBL" id="CP013389">
    <property type="protein sequence ID" value="AOJ08407.1"/>
    <property type="molecule type" value="Genomic_DNA"/>
</dbReference>
<organism evidence="2 3">
    <name type="scientific">Burkholderia mayonis</name>
    <dbReference type="NCBI Taxonomy" id="1385591"/>
    <lineage>
        <taxon>Bacteria</taxon>
        <taxon>Pseudomonadati</taxon>
        <taxon>Pseudomonadota</taxon>
        <taxon>Betaproteobacteria</taxon>
        <taxon>Burkholderiales</taxon>
        <taxon>Burkholderiaceae</taxon>
        <taxon>Burkholderia</taxon>
        <taxon>pseudomallei group</taxon>
    </lineage>
</organism>
<sequence length="72" mass="8507">MNSEQLAYDLLNNIMRTWAALTIEARLLIAIALVAVFVAVRSNRRRAQLRRQKELDPINRAVYNPKQFRRLR</sequence>
<evidence type="ECO:0000313" key="3">
    <source>
        <dbReference type="Proteomes" id="UP000067711"/>
    </source>
</evidence>
<proteinExistence type="predicted"/>
<name>A0A1B4FXI9_9BURK</name>
<dbReference type="Proteomes" id="UP000067711">
    <property type="component" value="Chromosome 1"/>
</dbReference>
<keyword evidence="1" id="KW-1133">Transmembrane helix</keyword>
<accession>A0A1B4FXI9</accession>
<dbReference type="AlphaFoldDB" id="A0A1B4FXI9"/>
<evidence type="ECO:0000256" key="1">
    <source>
        <dbReference type="SAM" id="Phobius"/>
    </source>
</evidence>